<evidence type="ECO:0000313" key="9">
    <source>
        <dbReference type="EMBL" id="RIY37468.1"/>
    </source>
</evidence>
<dbReference type="PANTHER" id="PTHR11054">
    <property type="entry name" value="6-PHOSPHOGLUCONOLACTONASE"/>
    <property type="match status" value="1"/>
</dbReference>
<comment type="similarity">
    <text evidence="4 7">Belongs to the glucosamine/galactosamine-6-phosphate isomerase family. 6-phosphogluconolactonase subfamily.</text>
</comment>
<evidence type="ECO:0000256" key="1">
    <source>
        <dbReference type="ARBA" id="ARBA00000832"/>
    </source>
</evidence>
<sequence length="291" mass="32127">MSKVLFNFHNYSIVEAAGDDLLAPVAQKIVKLSQANTPKHISLFGGSTVFKLFTYLETSGLVSQINWDNLHLWWNDERLVDHADSESNYGELWRKHLSNYPLKEENVHPIKGLTGDQLEFSQVELEALRMEKLVNELIPANDKGIPSFDLIILGIGDDGHTASLFPTLIDPNEPQLYVPTFHPLTGQPRISQTSKLINAAKEICFVAAGKGKAKVIAQVVNHIAGLLLLANVVAQHGDKELDLVAYAAQRFGSTEVLVHIGLLNHTTMYLDPEAAVDINLAELSEAINHLN</sequence>
<dbReference type="Proteomes" id="UP000265916">
    <property type="component" value="Unassembled WGS sequence"/>
</dbReference>
<dbReference type="Gene3D" id="3.40.50.1360">
    <property type="match status" value="1"/>
</dbReference>
<dbReference type="EMBL" id="NRJG01000086">
    <property type="protein sequence ID" value="RIY37468.1"/>
    <property type="molecule type" value="Genomic_DNA"/>
</dbReference>
<keyword evidence="10" id="KW-1185">Reference proteome</keyword>
<protein>
    <recommendedName>
        <fullName evidence="6 7">6-phosphogluconolactonase</fullName>
        <shortName evidence="7">6PGL</shortName>
        <ecNumber evidence="5 7">3.1.1.31</ecNumber>
    </recommendedName>
</protein>
<dbReference type="GO" id="GO:0017057">
    <property type="term" value="F:6-phosphogluconolactonase activity"/>
    <property type="evidence" value="ECO:0007669"/>
    <property type="project" value="UniProtKB-UniRule"/>
</dbReference>
<dbReference type="GO" id="GO:0006098">
    <property type="term" value="P:pentose-phosphate shunt"/>
    <property type="evidence" value="ECO:0007669"/>
    <property type="project" value="UniProtKB-UniPathway"/>
</dbReference>
<comment type="catalytic activity">
    <reaction evidence="1 7">
        <text>6-phospho-D-glucono-1,5-lactone + H2O = 6-phospho-D-gluconate + H(+)</text>
        <dbReference type="Rhea" id="RHEA:12556"/>
        <dbReference type="ChEBI" id="CHEBI:15377"/>
        <dbReference type="ChEBI" id="CHEBI:15378"/>
        <dbReference type="ChEBI" id="CHEBI:57955"/>
        <dbReference type="ChEBI" id="CHEBI:58759"/>
        <dbReference type="EC" id="3.1.1.31"/>
    </reaction>
</comment>
<dbReference type="OrthoDB" id="9810967at2"/>
<dbReference type="UniPathway" id="UPA00115">
    <property type="reaction ID" value="UER00409"/>
</dbReference>
<evidence type="ECO:0000256" key="2">
    <source>
        <dbReference type="ARBA" id="ARBA00002681"/>
    </source>
</evidence>
<accession>A0A3A1YJU2</accession>
<evidence type="ECO:0000256" key="7">
    <source>
        <dbReference type="RuleBase" id="RU365095"/>
    </source>
</evidence>
<dbReference type="InterPro" id="IPR039104">
    <property type="entry name" value="6PGL"/>
</dbReference>
<dbReference type="InterPro" id="IPR005900">
    <property type="entry name" value="6-phosphogluconolactonase_DevB"/>
</dbReference>
<evidence type="ECO:0000259" key="8">
    <source>
        <dbReference type="Pfam" id="PF01182"/>
    </source>
</evidence>
<dbReference type="EC" id="3.1.1.31" evidence="5 7"/>
<dbReference type="NCBIfam" id="TIGR01198">
    <property type="entry name" value="pgl"/>
    <property type="match status" value="1"/>
</dbReference>
<gene>
    <name evidence="7 9" type="primary">pgl</name>
    <name evidence="9" type="ORF">CKF58_04930</name>
</gene>
<dbReference type="RefSeq" id="WP_119531568.1">
    <property type="nucleotide sequence ID" value="NZ_JBHSSP010000039.1"/>
</dbReference>
<evidence type="ECO:0000313" key="10">
    <source>
        <dbReference type="Proteomes" id="UP000265916"/>
    </source>
</evidence>
<dbReference type="AlphaFoldDB" id="A0A3A1YJU2"/>
<comment type="pathway">
    <text evidence="3 7">Carbohydrate degradation; pentose phosphate pathway; D-ribulose 5-phosphate from D-glucose 6-phosphate (oxidative stage): step 2/3.</text>
</comment>
<keyword evidence="7" id="KW-0378">Hydrolase</keyword>
<dbReference type="CDD" id="cd01400">
    <property type="entry name" value="6PGL"/>
    <property type="match status" value="1"/>
</dbReference>
<evidence type="ECO:0000256" key="6">
    <source>
        <dbReference type="ARBA" id="ARBA00020337"/>
    </source>
</evidence>
<evidence type="ECO:0000256" key="5">
    <source>
        <dbReference type="ARBA" id="ARBA00013198"/>
    </source>
</evidence>
<proteinExistence type="inferred from homology"/>
<comment type="caution">
    <text evidence="9">The sequence shown here is derived from an EMBL/GenBank/DDBJ whole genome shotgun (WGS) entry which is preliminary data.</text>
</comment>
<dbReference type="Pfam" id="PF01182">
    <property type="entry name" value="Glucosamine_iso"/>
    <property type="match status" value="1"/>
</dbReference>
<dbReference type="GO" id="GO:0005975">
    <property type="term" value="P:carbohydrate metabolic process"/>
    <property type="evidence" value="ECO:0007669"/>
    <property type="project" value="UniProtKB-UniRule"/>
</dbReference>
<dbReference type="PANTHER" id="PTHR11054:SF0">
    <property type="entry name" value="6-PHOSPHOGLUCONOLACTONASE"/>
    <property type="match status" value="1"/>
</dbReference>
<dbReference type="InterPro" id="IPR006148">
    <property type="entry name" value="Glc/Gal-6P_isomerase"/>
</dbReference>
<dbReference type="InterPro" id="IPR037171">
    <property type="entry name" value="NagB/RpiA_transferase-like"/>
</dbReference>
<dbReference type="SUPFAM" id="SSF100950">
    <property type="entry name" value="NagB/RpiA/CoA transferase-like"/>
    <property type="match status" value="1"/>
</dbReference>
<reference evidence="9 10" key="1">
    <citation type="submission" date="2017-08" db="EMBL/GenBank/DDBJ databases">
        <title>Reclassification of Bisgaard taxon 37 and 44.</title>
        <authorList>
            <person name="Christensen H."/>
        </authorList>
    </citation>
    <scope>NUCLEOTIDE SEQUENCE [LARGE SCALE GENOMIC DNA]</scope>
    <source>
        <strain evidence="9 10">111</strain>
    </source>
</reference>
<comment type="function">
    <text evidence="2 7">Hydrolysis of 6-phosphogluconolactone to 6-phosphogluconate.</text>
</comment>
<evidence type="ECO:0000256" key="3">
    <source>
        <dbReference type="ARBA" id="ARBA00004961"/>
    </source>
</evidence>
<feature type="domain" description="Glucosamine/galactosamine-6-phosphate isomerase" evidence="8">
    <location>
        <begin position="19"/>
        <end position="221"/>
    </location>
</feature>
<organism evidence="9 10">
    <name type="scientific">Psittacicella hinzii</name>
    <dbReference type="NCBI Taxonomy" id="2028575"/>
    <lineage>
        <taxon>Bacteria</taxon>
        <taxon>Pseudomonadati</taxon>
        <taxon>Pseudomonadota</taxon>
        <taxon>Gammaproteobacteria</taxon>
        <taxon>Pasteurellales</taxon>
        <taxon>Psittacicellaceae</taxon>
        <taxon>Psittacicella</taxon>
    </lineage>
</organism>
<evidence type="ECO:0000256" key="4">
    <source>
        <dbReference type="ARBA" id="ARBA00010662"/>
    </source>
</evidence>
<name>A0A3A1YJU2_9GAMM</name>